<geneLocation type="mitochondrion" evidence="1"/>
<proteinExistence type="predicted"/>
<evidence type="ECO:0000313" key="1">
    <source>
        <dbReference type="EMBL" id="CAB90361.1"/>
    </source>
</evidence>
<dbReference type="RefSeq" id="NP_057976.1">
    <property type="nucleotide sequence ID" value="NC_002254.1"/>
</dbReference>
<organism evidence="1">
    <name type="scientific">Tetradesmus obliquus</name>
    <name type="common">Green alga</name>
    <name type="synonym">Acutodesmus obliquus</name>
    <dbReference type="NCBI Taxonomy" id="3088"/>
    <lineage>
        <taxon>Eukaryota</taxon>
        <taxon>Viridiplantae</taxon>
        <taxon>Chlorophyta</taxon>
        <taxon>core chlorophytes</taxon>
        <taxon>Chlorophyceae</taxon>
        <taxon>CS clade</taxon>
        <taxon>Sphaeropleales</taxon>
        <taxon>Scenedesmaceae</taxon>
        <taxon>Tetradesmus</taxon>
    </lineage>
</organism>
<dbReference type="EMBL" id="X17375">
    <property type="protein sequence ID" value="CAB90361.1"/>
    <property type="molecule type" value="Genomic_DNA"/>
</dbReference>
<dbReference type="AlphaFoldDB" id="Q9MD34"/>
<dbReference type="GeneID" id="802064"/>
<gene>
    <name evidence="1" type="primary">orf90</name>
</gene>
<name>Q9MD34_TETOB</name>
<accession>Q9MD34</accession>
<keyword evidence="1" id="KW-0496">Mitochondrion</keyword>
<reference evidence="1" key="2">
    <citation type="journal article" date="1991" name="Curr. Genet.">
        <title>The group IIB intron from the green alga Scenedesmus obliquus mitochondrion: molecular characterization of the in vitro splicing products.</title>
        <authorList>
            <person name="Winkler M."/>
            <person name="Kueck U."/>
        </authorList>
    </citation>
    <scope>NUCLEOTIDE SEQUENCE</scope>
    <source>
        <strain evidence="1">KS3-2</strain>
    </source>
</reference>
<reference evidence="1" key="3">
    <citation type="journal article" date="2000" name="Gene">
        <title>DNA sequence analysis of the complete mitochondrial genome of the green alga Scenedesmus obliquus: evidence for UAG being a leucine and UCA being a non-sense codon.</title>
        <authorList>
            <person name="Kueck U."/>
            <person name="Jekosch K."/>
            <person name="Holzamer P."/>
        </authorList>
    </citation>
    <scope>NUCLEOTIDE SEQUENCE</scope>
    <source>
        <strain evidence="1">KS3-2</strain>
    </source>
</reference>
<protein>
    <submittedName>
        <fullName evidence="1">ORF90</fullName>
    </submittedName>
</protein>
<reference evidence="1" key="1">
    <citation type="journal article" date="1990" name="Nucleic Acids Res.">
        <title>A self-splicing group II intron in the mitochondrial large subunit rRNA (LSUrRNA) gene of the eukaryotic alga Scenedesmus obliquus.</title>
        <authorList>
            <person name="Kueck U."/>
            <person name="Godehardt I."/>
            <person name="Schmidt U."/>
        </authorList>
    </citation>
    <scope>NUCLEOTIDE SEQUENCE</scope>
    <source>
        <strain evidence="1">KS3-2</strain>
    </source>
</reference>
<sequence>MKFLGGVRLRFSGKKGAALWRLRQRVFRHFKKGSLDPFLKGEALFVEDKKENIEKLICLVLPHTPKTTNLDHTKQNNHNFKFIFIFYIYF</sequence>